<dbReference type="GO" id="GO:0001164">
    <property type="term" value="F:RNA polymerase I core promoter sequence-specific DNA binding"/>
    <property type="evidence" value="ECO:0007669"/>
    <property type="project" value="TreeGrafter"/>
</dbReference>
<sequence>MAWCVGSIFPTPDLLTEPSFESPLLDALDPPQHLFDTGCSFRAESFPEAEPHQQVDDFLEKYKEAFFPNDLLCQHLQEDALLRLESSQNCFKVGNRLEGITNREGALQIFFPVGENSDQLGSCLLPFKSKSSRRICGDDGTDMLYSSSLPVRQPILQISANKIVSSWDSKLACVPLAVRTPYQVHWLTSQFQDNDISLTSGGVENFDYGTSHVVWNPHLSGEAAVILRNGVVNVFNLTSSKSDVTSFRFKMQDCRSIDDFSGLTSTVCNKRKRKRFVELKCKASTINLWSCEYTWHPRNLLVGGGTEIDLIDLRQKAGSKLFQSCLANAPSSTRLFSNCKGMTKVEHFTAIARGVHDDMFQFAAASTNHLTLFDIRQPKSPLLQWAHRMQPEPPGLLQMFSFKDTCSNLWNPHDKNVAGGRVILACAFRSGDIQAFPYGPQPKTYPPKARHMCDLGIAEKFFSWDFPVKLSTRKLECEKNLEHLFEAHGNNLRTLLPTDCGVERLAGLINCSLYSESSAFTLLQLTGSGSILSQSLHVMEEQGLSTSEQSLSSSKKWPFIRPSPGGRRGTKHYRMEYMPAFFTFLQDESAFLESKQKTYMTAAICNASSPSSIELTLNDTEKELQRPSKECVMPGPILEEFDNHNGETSNKEDLSTDEFFREVDSKMSPVNLSFKSEGATLQSGELDLLTGLRNLLEQWQQSFEPYATHCNLEAKKAATSL</sequence>
<protein>
    <submittedName>
        <fullName evidence="1">Uncharacterized protein</fullName>
    </submittedName>
</protein>
<organism evidence="1 2">
    <name type="scientific">Adiantum capillus-veneris</name>
    <name type="common">Maidenhair fern</name>
    <dbReference type="NCBI Taxonomy" id="13818"/>
    <lineage>
        <taxon>Eukaryota</taxon>
        <taxon>Viridiplantae</taxon>
        <taxon>Streptophyta</taxon>
        <taxon>Embryophyta</taxon>
        <taxon>Tracheophyta</taxon>
        <taxon>Polypodiopsida</taxon>
        <taxon>Polypodiidae</taxon>
        <taxon>Polypodiales</taxon>
        <taxon>Pteridineae</taxon>
        <taxon>Pteridaceae</taxon>
        <taxon>Vittarioideae</taxon>
        <taxon>Adiantum</taxon>
    </lineage>
</organism>
<dbReference type="OrthoDB" id="2382881at2759"/>
<name>A0A9D4UW02_ADICA</name>
<gene>
    <name evidence="1" type="ORF">GOP47_0010514</name>
</gene>
<dbReference type="PANTHER" id="PTHR15319:SF1">
    <property type="entry name" value="TATA BOX-BINDING PROTEIN-ASSOCIATED FACTOR RNA POLYMERASE I SUBUNIT C"/>
    <property type="match status" value="1"/>
</dbReference>
<comment type="caution">
    <text evidence="1">The sequence shown here is derived from an EMBL/GenBank/DDBJ whole genome shotgun (WGS) entry which is preliminary data.</text>
</comment>
<dbReference type="InterPro" id="IPR038801">
    <property type="entry name" value="TAF1C"/>
</dbReference>
<dbReference type="PANTHER" id="PTHR15319">
    <property type="entry name" value="TATA BOX-BINDING PROTEIN ASSOCIATED FACTOR RNA POLYMERASE I SUBUNIT C"/>
    <property type="match status" value="1"/>
</dbReference>
<evidence type="ECO:0000313" key="2">
    <source>
        <dbReference type="Proteomes" id="UP000886520"/>
    </source>
</evidence>
<reference evidence="1" key="1">
    <citation type="submission" date="2021-01" db="EMBL/GenBank/DDBJ databases">
        <title>Adiantum capillus-veneris genome.</title>
        <authorList>
            <person name="Fang Y."/>
            <person name="Liao Q."/>
        </authorList>
    </citation>
    <scope>NUCLEOTIDE SEQUENCE</scope>
    <source>
        <strain evidence="1">H3</strain>
        <tissue evidence="1">Leaf</tissue>
    </source>
</reference>
<keyword evidence="2" id="KW-1185">Reference proteome</keyword>
<dbReference type="GO" id="GO:0001650">
    <property type="term" value="C:fibrillar center"/>
    <property type="evidence" value="ECO:0007669"/>
    <property type="project" value="TreeGrafter"/>
</dbReference>
<proteinExistence type="predicted"/>
<dbReference type="EMBL" id="JABFUD020000010">
    <property type="protein sequence ID" value="KAI5074553.1"/>
    <property type="molecule type" value="Genomic_DNA"/>
</dbReference>
<accession>A0A9D4UW02</accession>
<dbReference type="AlphaFoldDB" id="A0A9D4UW02"/>
<evidence type="ECO:0000313" key="1">
    <source>
        <dbReference type="EMBL" id="KAI5074553.1"/>
    </source>
</evidence>
<dbReference type="Proteomes" id="UP000886520">
    <property type="component" value="Chromosome 10"/>
</dbReference>